<name>A0A8J4ESY9_9CHLO</name>
<dbReference type="AlphaFoldDB" id="A0A8J4ESY9"/>
<feature type="non-terminal residue" evidence="2">
    <location>
        <position position="1"/>
    </location>
</feature>
<feature type="region of interest" description="Disordered" evidence="1">
    <location>
        <begin position="28"/>
        <end position="101"/>
    </location>
</feature>
<keyword evidence="3" id="KW-1185">Reference proteome</keyword>
<evidence type="ECO:0000256" key="1">
    <source>
        <dbReference type="SAM" id="MobiDB-lite"/>
    </source>
</evidence>
<sequence>STESQFLDGTKERTYIKIFLAHRNDKYKKICVPPPTNDKKRKRDGTKRQPSSASPLTPADAEPCCTTRPPGPFQDRGPMDWTLSPQSCCHPPHAPPPSPAP</sequence>
<reference evidence="2" key="1">
    <citation type="journal article" date="2021" name="Proc. Natl. Acad. Sci. U.S.A.">
        <title>Three genomes in the algal genus Volvox reveal the fate of a haploid sex-determining region after a transition to homothallism.</title>
        <authorList>
            <person name="Yamamoto K."/>
            <person name="Hamaji T."/>
            <person name="Kawai-Toyooka H."/>
            <person name="Matsuzaki R."/>
            <person name="Takahashi F."/>
            <person name="Nishimura Y."/>
            <person name="Kawachi M."/>
            <person name="Noguchi H."/>
            <person name="Minakuchi Y."/>
            <person name="Umen J.G."/>
            <person name="Toyoda A."/>
            <person name="Nozaki H."/>
        </authorList>
    </citation>
    <scope>NUCLEOTIDE SEQUENCE</scope>
    <source>
        <strain evidence="2">NIES-3780</strain>
    </source>
</reference>
<accession>A0A8J4ESY9</accession>
<proteinExistence type="predicted"/>
<feature type="compositionally biased region" description="Pro residues" evidence="1">
    <location>
        <begin position="92"/>
        <end position="101"/>
    </location>
</feature>
<gene>
    <name evidence="2" type="ORF">Vafri_2597</name>
</gene>
<protein>
    <submittedName>
        <fullName evidence="2">Uncharacterized protein</fullName>
    </submittedName>
</protein>
<organism evidence="2 3">
    <name type="scientific">Volvox africanus</name>
    <dbReference type="NCBI Taxonomy" id="51714"/>
    <lineage>
        <taxon>Eukaryota</taxon>
        <taxon>Viridiplantae</taxon>
        <taxon>Chlorophyta</taxon>
        <taxon>core chlorophytes</taxon>
        <taxon>Chlorophyceae</taxon>
        <taxon>CS clade</taxon>
        <taxon>Chlamydomonadales</taxon>
        <taxon>Volvocaceae</taxon>
        <taxon>Volvox</taxon>
    </lineage>
</organism>
<dbReference type="Proteomes" id="UP000747399">
    <property type="component" value="Unassembled WGS sequence"/>
</dbReference>
<evidence type="ECO:0000313" key="3">
    <source>
        <dbReference type="Proteomes" id="UP000747399"/>
    </source>
</evidence>
<evidence type="ECO:0000313" key="2">
    <source>
        <dbReference type="EMBL" id="GIL45335.1"/>
    </source>
</evidence>
<comment type="caution">
    <text evidence="2">The sequence shown here is derived from an EMBL/GenBank/DDBJ whole genome shotgun (WGS) entry which is preliminary data.</text>
</comment>
<dbReference type="EMBL" id="BNCO01000003">
    <property type="protein sequence ID" value="GIL45335.1"/>
    <property type="molecule type" value="Genomic_DNA"/>
</dbReference>